<dbReference type="KEGG" id="vg:19484905"/>
<sequence>MLKLNADQAQKIIDRYYEMRDTLRRRVENGNLEPAVNLTCLQSFSDATDKLLSHLDLASDLGIEKSEVVIMLDDDLVERLQGWMQ</sequence>
<dbReference type="RefSeq" id="YP_009030063.1">
    <property type="nucleotide sequence ID" value="NC_024121.1"/>
</dbReference>
<keyword evidence="2" id="KW-1185">Reference proteome</keyword>
<name>A0A023W6B4_9CAUD</name>
<evidence type="ECO:0000313" key="1">
    <source>
        <dbReference type="EMBL" id="AHY25267.1"/>
    </source>
</evidence>
<organism evidence="1 2">
    <name type="scientific">Serratia phage PS2</name>
    <dbReference type="NCBI Taxonomy" id="1481112"/>
    <lineage>
        <taxon>Viruses</taxon>
        <taxon>Duplodnaviria</taxon>
        <taxon>Heunggongvirae</taxon>
        <taxon>Uroviricota</taxon>
        <taxon>Caudoviricetes</taxon>
        <taxon>Muldoonvirus</taxon>
        <taxon>Muldoonvirus PS2</taxon>
    </lineage>
</organism>
<protein>
    <submittedName>
        <fullName evidence="1">Uncharacterized protein</fullName>
    </submittedName>
</protein>
<reference evidence="1 2" key="1">
    <citation type="submission" date="2014-01" db="EMBL/GenBank/DDBJ databases">
        <authorList>
            <person name="Zhang G."/>
            <person name="Jin J."/>
            <person name="Li Z.J."/>
            <person name="Wang S.W."/>
            <person name="Chen S.J."/>
            <person name="Wang S.M."/>
            <person name="Wang X.T."/>
            <person name="Li Y.H."/>
            <person name="Wang J."/>
            <person name="Yang C.K."/>
            <person name="Wang L."/>
        </authorList>
    </citation>
    <scope>NUCLEOTIDE SEQUENCE [LARGE SCALE GENOMIC DNA]</scope>
</reference>
<dbReference type="GeneID" id="19484905"/>
<accession>A0A023W6B4</accession>
<gene>
    <name evidence="1" type="ORF">PS2_016</name>
</gene>
<dbReference type="EMBL" id="KJ025957">
    <property type="protein sequence ID" value="AHY25267.1"/>
    <property type="molecule type" value="Genomic_DNA"/>
</dbReference>
<dbReference type="Proteomes" id="UP000024445">
    <property type="component" value="Segment"/>
</dbReference>
<evidence type="ECO:0000313" key="2">
    <source>
        <dbReference type="Proteomes" id="UP000024445"/>
    </source>
</evidence>
<proteinExistence type="predicted"/>